<evidence type="ECO:0000256" key="1">
    <source>
        <dbReference type="ARBA" id="ARBA00022729"/>
    </source>
</evidence>
<dbReference type="CDD" id="cd12797">
    <property type="entry name" value="M23_peptidase"/>
    <property type="match status" value="1"/>
</dbReference>
<accession>A0A2Z6AX84</accession>
<dbReference type="KEGG" id="dfl:DFE_1092"/>
<name>A0A2Z6AX84_9BACT</name>
<dbReference type="Proteomes" id="UP000269883">
    <property type="component" value="Chromosome"/>
</dbReference>
<keyword evidence="1" id="KW-0732">Signal</keyword>
<evidence type="ECO:0000313" key="3">
    <source>
        <dbReference type="EMBL" id="BBD07818.1"/>
    </source>
</evidence>
<dbReference type="EMBL" id="AP017378">
    <property type="protein sequence ID" value="BBD07818.1"/>
    <property type="molecule type" value="Genomic_DNA"/>
</dbReference>
<gene>
    <name evidence="3" type="ORF">DFE_1092</name>
</gene>
<dbReference type="GO" id="GO:0004222">
    <property type="term" value="F:metalloendopeptidase activity"/>
    <property type="evidence" value="ECO:0007669"/>
    <property type="project" value="TreeGrafter"/>
</dbReference>
<dbReference type="PROSITE" id="PS51257">
    <property type="entry name" value="PROKAR_LIPOPROTEIN"/>
    <property type="match status" value="1"/>
</dbReference>
<sequence>MSLNIKKIIIIAMSVLACLALGAGSYLYFKDTTPPLITLTPDSGPVGKAAIFTARAEDPSGIRSMSVILIENGKRTTLASAPADKSLQSELTFDLAKTGFKNGPFELEITAVDASYHRMGKGNSNSKTASFMLDSKKPRIAVESMQHNLNRGGSGAIAYTVNESVTSSGVRIGNRFFPGYELPSGDFACIFAFPYDIEVADFQPKLEATDLAGNTRSRTFAFHVNNRTFRHDTINLPDSFLQAKMPQYEDYYPDEPDLLSVYLKVNGEMRIKDRAAILSLGQTSSSEASWKGSFLRLPNAANRARFADSRTYRYNGKDVDYQTHLGIDLASLKNAPIPAANAGRIVRTGFHGIYGENVIIDHGLGLMSLYSHLSQIDVEDGDIVTKGQIIGRTGATGLAGGDHLHFGVYVSGVAVNPVEWWDASWIRNNIASRVGQ</sequence>
<dbReference type="InterPro" id="IPR016047">
    <property type="entry name" value="M23ase_b-sheet_dom"/>
</dbReference>
<keyword evidence="4" id="KW-1185">Reference proteome</keyword>
<organism evidence="3 4">
    <name type="scientific">Desulfovibrio ferrophilus</name>
    <dbReference type="NCBI Taxonomy" id="241368"/>
    <lineage>
        <taxon>Bacteria</taxon>
        <taxon>Pseudomonadati</taxon>
        <taxon>Thermodesulfobacteriota</taxon>
        <taxon>Desulfovibrionia</taxon>
        <taxon>Desulfovibrionales</taxon>
        <taxon>Desulfovibrionaceae</taxon>
        <taxon>Desulfovibrio</taxon>
    </lineage>
</organism>
<dbReference type="AlphaFoldDB" id="A0A2Z6AX84"/>
<dbReference type="PANTHER" id="PTHR21666:SF289">
    <property type="entry name" value="L-ALA--D-GLU ENDOPEPTIDASE"/>
    <property type="match status" value="1"/>
</dbReference>
<protein>
    <submittedName>
        <fullName evidence="3">Peptidase M23</fullName>
    </submittedName>
</protein>
<dbReference type="InterPro" id="IPR011055">
    <property type="entry name" value="Dup_hybrid_motif"/>
</dbReference>
<evidence type="ECO:0000259" key="2">
    <source>
        <dbReference type="Pfam" id="PF01551"/>
    </source>
</evidence>
<reference evidence="3 4" key="1">
    <citation type="journal article" date="2018" name="Sci. Adv.">
        <title>Multi-heme cytochromes provide a pathway for survival in energy-limited environments.</title>
        <authorList>
            <person name="Deng X."/>
            <person name="Dohmae N."/>
            <person name="Nealson K.H."/>
            <person name="Hashimoto K."/>
            <person name="Okamoto A."/>
        </authorList>
    </citation>
    <scope>NUCLEOTIDE SEQUENCE [LARGE SCALE GENOMIC DNA]</scope>
    <source>
        <strain evidence="3 4">IS5</strain>
    </source>
</reference>
<evidence type="ECO:0000313" key="4">
    <source>
        <dbReference type="Proteomes" id="UP000269883"/>
    </source>
</evidence>
<dbReference type="Pfam" id="PF01551">
    <property type="entry name" value="Peptidase_M23"/>
    <property type="match status" value="1"/>
</dbReference>
<proteinExistence type="predicted"/>
<dbReference type="OrthoDB" id="9765786at2"/>
<feature type="domain" description="M23ase beta-sheet core" evidence="2">
    <location>
        <begin position="323"/>
        <end position="417"/>
    </location>
</feature>
<dbReference type="SUPFAM" id="SSF51261">
    <property type="entry name" value="Duplicated hybrid motif"/>
    <property type="match status" value="1"/>
</dbReference>
<dbReference type="Gene3D" id="2.70.70.10">
    <property type="entry name" value="Glucose Permease (Domain IIA)"/>
    <property type="match status" value="1"/>
</dbReference>
<dbReference type="PANTHER" id="PTHR21666">
    <property type="entry name" value="PEPTIDASE-RELATED"/>
    <property type="match status" value="1"/>
</dbReference>
<dbReference type="InterPro" id="IPR050570">
    <property type="entry name" value="Cell_wall_metabolism_enzyme"/>
</dbReference>